<evidence type="ECO:0000256" key="6">
    <source>
        <dbReference type="ARBA" id="ARBA00022833"/>
    </source>
</evidence>
<keyword evidence="4" id="KW-0863">Zinc-finger</keyword>
<dbReference type="Proteomes" id="UP000663836">
    <property type="component" value="Unassembled WGS sequence"/>
</dbReference>
<evidence type="ECO:0000256" key="1">
    <source>
        <dbReference type="ARBA" id="ARBA00022679"/>
    </source>
</evidence>
<dbReference type="SUPFAM" id="SSF57850">
    <property type="entry name" value="RING/U-box"/>
    <property type="match status" value="1"/>
</dbReference>
<organism evidence="8 9">
    <name type="scientific">Rotaria sordida</name>
    <dbReference type="NCBI Taxonomy" id="392033"/>
    <lineage>
        <taxon>Eukaryota</taxon>
        <taxon>Metazoa</taxon>
        <taxon>Spiralia</taxon>
        <taxon>Gnathifera</taxon>
        <taxon>Rotifera</taxon>
        <taxon>Eurotatoria</taxon>
        <taxon>Bdelloidea</taxon>
        <taxon>Philodinida</taxon>
        <taxon>Philodinidae</taxon>
        <taxon>Rotaria</taxon>
    </lineage>
</organism>
<gene>
    <name evidence="8" type="ORF">JBS370_LOCUS39346</name>
</gene>
<keyword evidence="5" id="KW-0833">Ubl conjugation pathway</keyword>
<dbReference type="Gene3D" id="1.20.120.1750">
    <property type="match status" value="1"/>
</dbReference>
<dbReference type="GO" id="GO:0004842">
    <property type="term" value="F:ubiquitin-protein transferase activity"/>
    <property type="evidence" value="ECO:0007669"/>
    <property type="project" value="InterPro"/>
</dbReference>
<evidence type="ECO:0000313" key="9">
    <source>
        <dbReference type="Proteomes" id="UP000663836"/>
    </source>
</evidence>
<name>A0A820FV99_9BILA</name>
<protein>
    <recommendedName>
        <fullName evidence="7">RING-type domain-containing protein</fullName>
    </recommendedName>
</protein>
<dbReference type="PROSITE" id="PS51873">
    <property type="entry name" value="TRIAD"/>
    <property type="match status" value="1"/>
</dbReference>
<feature type="domain" description="RING-type" evidence="7">
    <location>
        <begin position="1"/>
        <end position="42"/>
    </location>
</feature>
<evidence type="ECO:0000256" key="4">
    <source>
        <dbReference type="ARBA" id="ARBA00022771"/>
    </source>
</evidence>
<dbReference type="AlphaFoldDB" id="A0A820FV99"/>
<evidence type="ECO:0000256" key="2">
    <source>
        <dbReference type="ARBA" id="ARBA00022723"/>
    </source>
</evidence>
<dbReference type="InterPro" id="IPR031127">
    <property type="entry name" value="E3_UB_ligase_RBR"/>
</dbReference>
<dbReference type="Pfam" id="PF22191">
    <property type="entry name" value="IBR_1"/>
    <property type="match status" value="1"/>
</dbReference>
<accession>A0A820FV99</accession>
<proteinExistence type="predicted"/>
<dbReference type="PANTHER" id="PTHR11685">
    <property type="entry name" value="RBR FAMILY RING FINGER AND IBR DOMAIN-CONTAINING"/>
    <property type="match status" value="1"/>
</dbReference>
<dbReference type="InterPro" id="IPR044066">
    <property type="entry name" value="TRIAD_supradom"/>
</dbReference>
<dbReference type="GO" id="GO:0008270">
    <property type="term" value="F:zinc ion binding"/>
    <property type="evidence" value="ECO:0007669"/>
    <property type="project" value="UniProtKB-KW"/>
</dbReference>
<evidence type="ECO:0000256" key="3">
    <source>
        <dbReference type="ARBA" id="ARBA00022737"/>
    </source>
</evidence>
<keyword evidence="3" id="KW-0677">Repeat</keyword>
<keyword evidence="6" id="KW-0862">Zinc</keyword>
<evidence type="ECO:0000259" key="7">
    <source>
        <dbReference type="PROSITE" id="PS51873"/>
    </source>
</evidence>
<sequence>TKECPKCHTNIEKNGGCNHMTCRKPGCGHEFCWLCFGKSRGH</sequence>
<reference evidence="8" key="1">
    <citation type="submission" date="2021-02" db="EMBL/GenBank/DDBJ databases">
        <authorList>
            <person name="Nowell W R."/>
        </authorList>
    </citation>
    <scope>NUCLEOTIDE SEQUENCE</scope>
</reference>
<comment type="caution">
    <text evidence="8">The sequence shown here is derived from an EMBL/GenBank/DDBJ whole genome shotgun (WGS) entry which is preliminary data.</text>
</comment>
<dbReference type="GO" id="GO:0016567">
    <property type="term" value="P:protein ubiquitination"/>
    <property type="evidence" value="ECO:0007669"/>
    <property type="project" value="InterPro"/>
</dbReference>
<evidence type="ECO:0000256" key="5">
    <source>
        <dbReference type="ARBA" id="ARBA00022786"/>
    </source>
</evidence>
<feature type="non-terminal residue" evidence="8">
    <location>
        <position position="1"/>
    </location>
</feature>
<dbReference type="EMBL" id="CAJOBD010026668">
    <property type="protein sequence ID" value="CAF4268664.1"/>
    <property type="molecule type" value="Genomic_DNA"/>
</dbReference>
<keyword evidence="2" id="KW-0479">Metal-binding</keyword>
<keyword evidence="1" id="KW-0808">Transferase</keyword>
<evidence type="ECO:0000313" key="8">
    <source>
        <dbReference type="EMBL" id="CAF4268664.1"/>
    </source>
</evidence>